<dbReference type="Gene3D" id="3.40.50.1360">
    <property type="match status" value="1"/>
</dbReference>
<protein>
    <recommendedName>
        <fullName evidence="3">Ribose-5-phosphate isomerase A</fullName>
        <ecNumber evidence="3">5.3.1.6</ecNumber>
    </recommendedName>
    <alternativeName>
        <fullName evidence="3">Phosphoriboisomerase A</fullName>
        <shortName evidence="3">PRI</shortName>
    </alternativeName>
</protein>
<dbReference type="GO" id="GO:0009052">
    <property type="term" value="P:pentose-phosphate shunt, non-oxidative branch"/>
    <property type="evidence" value="ECO:0007669"/>
    <property type="project" value="UniProtKB-UniRule"/>
</dbReference>
<dbReference type="RefSeq" id="WP_013231083.1">
    <property type="nucleotide sequence ID" value="NZ_BPKT01000010.1"/>
</dbReference>
<comment type="function">
    <text evidence="3">Catalyzes the reversible conversion of ribose-5-phosphate to ribulose 5-phosphate.</text>
</comment>
<dbReference type="EMBL" id="JAHBFI010000008">
    <property type="protein sequence ID" value="MBZ5962299.1"/>
    <property type="molecule type" value="Genomic_DNA"/>
</dbReference>
<dbReference type="NCBIfam" id="NF001924">
    <property type="entry name" value="PRK00702.1"/>
    <property type="match status" value="1"/>
</dbReference>
<dbReference type="CDD" id="cd01398">
    <property type="entry name" value="RPI_A"/>
    <property type="match status" value="1"/>
</dbReference>
<comment type="subunit">
    <text evidence="3">Homodimer.</text>
</comment>
<evidence type="ECO:0000256" key="1">
    <source>
        <dbReference type="ARBA" id="ARBA00001713"/>
    </source>
</evidence>
<gene>
    <name evidence="3 4" type="primary">rpiA</name>
    <name evidence="4" type="ORF">KIJ12_03865</name>
</gene>
<dbReference type="GO" id="GO:0006014">
    <property type="term" value="P:D-ribose metabolic process"/>
    <property type="evidence" value="ECO:0007669"/>
    <property type="project" value="TreeGrafter"/>
</dbReference>
<evidence type="ECO:0000313" key="4">
    <source>
        <dbReference type="EMBL" id="MBZ5962299.1"/>
    </source>
</evidence>
<reference evidence="4" key="1">
    <citation type="submission" date="2021-05" db="EMBL/GenBank/DDBJ databases">
        <title>Pangenome of Leuconostoc gelidum warrants species status for Leuconostoc gelidum subsp. gasicomitatum.</title>
        <authorList>
            <person name="Johansson P."/>
            <person name="Sade E."/>
            <person name="Hultman J."/>
            <person name="Auvinen P."/>
            <person name="Bjorkroth J."/>
        </authorList>
    </citation>
    <scope>NUCLEOTIDE SEQUENCE</scope>
    <source>
        <strain evidence="4">A.21.4</strain>
    </source>
</reference>
<dbReference type="Gene3D" id="3.30.70.260">
    <property type="match status" value="1"/>
</dbReference>
<feature type="active site" description="Proton acceptor" evidence="3">
    <location>
        <position position="103"/>
    </location>
</feature>
<dbReference type="PANTHER" id="PTHR11934">
    <property type="entry name" value="RIBOSE-5-PHOSPHATE ISOMERASE"/>
    <property type="match status" value="1"/>
</dbReference>
<evidence type="ECO:0000256" key="2">
    <source>
        <dbReference type="ARBA" id="ARBA00023235"/>
    </source>
</evidence>
<feature type="binding site" evidence="3">
    <location>
        <begin position="81"/>
        <end position="84"/>
    </location>
    <ligand>
        <name>substrate</name>
    </ligand>
</feature>
<feature type="binding site" evidence="3">
    <location>
        <position position="121"/>
    </location>
    <ligand>
        <name>substrate</name>
    </ligand>
</feature>
<dbReference type="InterPro" id="IPR037171">
    <property type="entry name" value="NagB/RpiA_transferase-like"/>
</dbReference>
<dbReference type="HAMAP" id="MF_00170">
    <property type="entry name" value="Rib_5P_isom_A"/>
    <property type="match status" value="1"/>
</dbReference>
<dbReference type="SUPFAM" id="SSF100950">
    <property type="entry name" value="NagB/RpiA/CoA transferase-like"/>
    <property type="match status" value="1"/>
</dbReference>
<feature type="binding site" evidence="3">
    <location>
        <begin position="29"/>
        <end position="32"/>
    </location>
    <ligand>
        <name>substrate</name>
    </ligand>
</feature>
<dbReference type="PANTHER" id="PTHR11934:SF0">
    <property type="entry name" value="RIBOSE-5-PHOSPHATE ISOMERASE"/>
    <property type="match status" value="1"/>
</dbReference>
<dbReference type="InterPro" id="IPR004788">
    <property type="entry name" value="Ribose5P_isomerase_type_A"/>
</dbReference>
<dbReference type="Pfam" id="PF06026">
    <property type="entry name" value="Rib_5-P_isom_A"/>
    <property type="match status" value="1"/>
</dbReference>
<dbReference type="EC" id="5.3.1.6" evidence="3"/>
<dbReference type="OMA" id="ACHVQEK"/>
<accession>A0A9Q3SWU3</accession>
<comment type="caution">
    <text evidence="4">The sequence shown here is derived from an EMBL/GenBank/DDBJ whole genome shotgun (WGS) entry which is preliminary data.</text>
</comment>
<evidence type="ECO:0000313" key="5">
    <source>
        <dbReference type="Proteomes" id="UP000752647"/>
    </source>
</evidence>
<organism evidence="4 5">
    <name type="scientific">Leuconostoc gasicomitatum</name>
    <dbReference type="NCBI Taxonomy" id="115778"/>
    <lineage>
        <taxon>Bacteria</taxon>
        <taxon>Bacillati</taxon>
        <taxon>Bacillota</taxon>
        <taxon>Bacilli</taxon>
        <taxon>Lactobacillales</taxon>
        <taxon>Lactobacillaceae</taxon>
        <taxon>Leuconostoc</taxon>
        <taxon>Leuconostoc gelidum group</taxon>
    </lineage>
</organism>
<dbReference type="AlphaFoldDB" id="A0A9Q3SWU3"/>
<comment type="pathway">
    <text evidence="3">Carbohydrate degradation; pentose phosphate pathway; D-ribose 5-phosphate from D-ribulose 5-phosphate (non-oxidative stage): step 1/1.</text>
</comment>
<dbReference type="GO" id="GO:0004751">
    <property type="term" value="F:ribose-5-phosphate isomerase activity"/>
    <property type="evidence" value="ECO:0007669"/>
    <property type="project" value="UniProtKB-UniRule"/>
</dbReference>
<dbReference type="GO" id="GO:0005829">
    <property type="term" value="C:cytosol"/>
    <property type="evidence" value="ECO:0007669"/>
    <property type="project" value="TreeGrafter"/>
</dbReference>
<dbReference type="InterPro" id="IPR020672">
    <property type="entry name" value="Ribose5P_isomerase_typA_subgr"/>
</dbReference>
<dbReference type="FunFam" id="3.40.50.1360:FF:000001">
    <property type="entry name" value="Ribose-5-phosphate isomerase A"/>
    <property type="match status" value="1"/>
</dbReference>
<dbReference type="SUPFAM" id="SSF75445">
    <property type="entry name" value="D-ribose-5-phosphate isomerase (RpiA), lid domain"/>
    <property type="match status" value="1"/>
</dbReference>
<dbReference type="Proteomes" id="UP000752647">
    <property type="component" value="Unassembled WGS sequence"/>
</dbReference>
<sequence>MITQDEKKKRAAEVAVNYIKDGMVVGLGTGSTVMYLLEAIARQGLKISGVTTSKKTSKICASLGIKVNDIDNVDHIDVTIDGADEVDVYMNGIKGGGAALLMEKIVAKNSKRNIWIVDDTKVHDILGTFPLPVEVVPYGSGRLLKKFNDKGLKPILRMDKNKLPIVTDGGHYIIDLHLNAIDNPQNLAEYLERQVGVVEHGLFLDVADVIIIGGDKNIIKERKNRMTE</sequence>
<proteinExistence type="inferred from homology"/>
<feature type="binding site" evidence="3">
    <location>
        <begin position="94"/>
        <end position="97"/>
    </location>
    <ligand>
        <name>substrate</name>
    </ligand>
</feature>
<dbReference type="NCBIfam" id="TIGR00021">
    <property type="entry name" value="rpiA"/>
    <property type="match status" value="1"/>
</dbReference>
<comment type="catalytic activity">
    <reaction evidence="1 3">
        <text>aldehydo-D-ribose 5-phosphate = D-ribulose 5-phosphate</text>
        <dbReference type="Rhea" id="RHEA:14657"/>
        <dbReference type="ChEBI" id="CHEBI:58121"/>
        <dbReference type="ChEBI" id="CHEBI:58273"/>
        <dbReference type="EC" id="5.3.1.6"/>
    </reaction>
</comment>
<comment type="similarity">
    <text evidence="3">Belongs to the ribose 5-phosphate isomerase family.</text>
</comment>
<dbReference type="GeneID" id="34300188"/>
<keyword evidence="2 3" id="KW-0413">Isomerase</keyword>
<evidence type="ECO:0000256" key="3">
    <source>
        <dbReference type="HAMAP-Rule" id="MF_00170"/>
    </source>
</evidence>
<name>A0A9Q3SWU3_9LACO</name>